<reference evidence="4 6" key="2">
    <citation type="journal article" date="2013" name="Nature">
        <title>Insights into bilaterian evolution from three spiralian genomes.</title>
        <authorList>
            <person name="Simakov O."/>
            <person name="Marletaz F."/>
            <person name="Cho S.J."/>
            <person name="Edsinger-Gonzales E."/>
            <person name="Havlak P."/>
            <person name="Hellsten U."/>
            <person name="Kuo D.H."/>
            <person name="Larsson T."/>
            <person name="Lv J."/>
            <person name="Arendt D."/>
            <person name="Savage R."/>
            <person name="Osoegawa K."/>
            <person name="de Jong P."/>
            <person name="Grimwood J."/>
            <person name="Chapman J.A."/>
            <person name="Shapiro H."/>
            <person name="Aerts A."/>
            <person name="Otillar R.P."/>
            <person name="Terry A.Y."/>
            <person name="Boore J.L."/>
            <person name="Grigoriev I.V."/>
            <person name="Lindberg D.R."/>
            <person name="Seaver E.C."/>
            <person name="Weisblat D.A."/>
            <person name="Putnam N.H."/>
            <person name="Rokhsar D.S."/>
        </authorList>
    </citation>
    <scope>NUCLEOTIDE SEQUENCE</scope>
    <source>
        <strain evidence="4 6">I ESC-2004</strain>
    </source>
</reference>
<sequence>MEYSAAGLWSLLALFLSLPCCMTSLLNIKEMVEETCISDAFNPRCPSSHNIFITKALYGHMKLGECVTFDAGRFGCFADVTNIARQRCNGKSTCRIEASDNEIESTQPCIKGLYTYMETSYACIPNLVEPEMCTNVAASRPWKYVMLTRTDSKCMNENQAYVIMAPASMDIEIKAKIINSATFGSDSVPLTISGSHGNTTIMEVSKSSSIDTQQTFRSSAIHVVYHHPEAIMLLAFRGCEDLVAPDYTWVERKRNVIIIGCIHNEYTWQVKCIGSKWIGFRGNCTGQTESKPADETPVETENDIKPTQTIFTKGIQFAFTIGITVLLCVVVITTGFVCLRKAEYKAKASKGIELQEMTGDYSNTWKATLMRPVTNDLNNPNASPPQQFYVLNQQNDTPIETLR</sequence>
<name>R7TJG7_CAPTE</name>
<dbReference type="Gene3D" id="2.60.120.740">
    <property type="match status" value="1"/>
</dbReference>
<feature type="domain" description="SUEL-type lectin" evidence="3">
    <location>
        <begin position="44"/>
        <end position="123"/>
    </location>
</feature>
<feature type="transmembrane region" description="Helical" evidence="1">
    <location>
        <begin position="317"/>
        <end position="339"/>
    </location>
</feature>
<reference evidence="5" key="3">
    <citation type="submission" date="2015-06" db="UniProtKB">
        <authorList>
            <consortium name="EnsemblMetazoa"/>
        </authorList>
    </citation>
    <scope>IDENTIFICATION</scope>
</reference>
<feature type="signal peptide" evidence="2">
    <location>
        <begin position="1"/>
        <end position="23"/>
    </location>
</feature>
<evidence type="ECO:0000313" key="6">
    <source>
        <dbReference type="Proteomes" id="UP000014760"/>
    </source>
</evidence>
<dbReference type="AlphaFoldDB" id="R7TJG7"/>
<reference evidence="6" key="1">
    <citation type="submission" date="2012-12" db="EMBL/GenBank/DDBJ databases">
        <authorList>
            <person name="Hellsten U."/>
            <person name="Grimwood J."/>
            <person name="Chapman J.A."/>
            <person name="Shapiro H."/>
            <person name="Aerts A."/>
            <person name="Otillar R.P."/>
            <person name="Terry A.Y."/>
            <person name="Boore J.L."/>
            <person name="Simakov O."/>
            <person name="Marletaz F."/>
            <person name="Cho S.-J."/>
            <person name="Edsinger-Gonzales E."/>
            <person name="Havlak P."/>
            <person name="Kuo D.-H."/>
            <person name="Larsson T."/>
            <person name="Lv J."/>
            <person name="Arendt D."/>
            <person name="Savage R."/>
            <person name="Osoegawa K."/>
            <person name="de Jong P."/>
            <person name="Lindberg D.R."/>
            <person name="Seaver E.C."/>
            <person name="Weisblat D.A."/>
            <person name="Putnam N.H."/>
            <person name="Grigoriev I.V."/>
            <person name="Rokhsar D.S."/>
        </authorList>
    </citation>
    <scope>NUCLEOTIDE SEQUENCE</scope>
    <source>
        <strain evidence="6">I ESC-2004</strain>
    </source>
</reference>
<dbReference type="InterPro" id="IPR000922">
    <property type="entry name" value="Lectin_gal-bd_dom"/>
</dbReference>
<dbReference type="Proteomes" id="UP000014760">
    <property type="component" value="Unassembled WGS sequence"/>
</dbReference>
<dbReference type="Pfam" id="PF02140">
    <property type="entry name" value="SUEL_Lectin"/>
    <property type="match status" value="1"/>
</dbReference>
<dbReference type="HOGENOM" id="CLU_029488_3_0_1"/>
<keyword evidence="6" id="KW-1185">Reference proteome</keyword>
<protein>
    <recommendedName>
        <fullName evidence="3">SUEL-type lectin domain-containing protein</fullName>
    </recommendedName>
</protein>
<dbReference type="EMBL" id="KB309608">
    <property type="protein sequence ID" value="ELT93824.1"/>
    <property type="molecule type" value="Genomic_DNA"/>
</dbReference>
<evidence type="ECO:0000256" key="2">
    <source>
        <dbReference type="SAM" id="SignalP"/>
    </source>
</evidence>
<dbReference type="EMBL" id="AMQN01012567">
    <property type="status" value="NOT_ANNOTATED_CDS"/>
    <property type="molecule type" value="Genomic_DNA"/>
</dbReference>
<evidence type="ECO:0000259" key="3">
    <source>
        <dbReference type="Pfam" id="PF02140"/>
    </source>
</evidence>
<feature type="chain" id="PRO_5008787077" description="SUEL-type lectin domain-containing protein" evidence="2">
    <location>
        <begin position="24"/>
        <end position="403"/>
    </location>
</feature>
<dbReference type="GO" id="GO:0030246">
    <property type="term" value="F:carbohydrate binding"/>
    <property type="evidence" value="ECO:0007669"/>
    <property type="project" value="InterPro"/>
</dbReference>
<accession>R7TJG7</accession>
<keyword evidence="2" id="KW-0732">Signal</keyword>
<evidence type="ECO:0000313" key="5">
    <source>
        <dbReference type="EnsemblMetazoa" id="CapteP193927"/>
    </source>
</evidence>
<dbReference type="InterPro" id="IPR043159">
    <property type="entry name" value="Lectin_gal-bd_sf"/>
</dbReference>
<dbReference type="OrthoDB" id="10028817at2759"/>
<gene>
    <name evidence="4" type="ORF">CAPTEDRAFT_193927</name>
</gene>
<dbReference type="CDD" id="cd22823">
    <property type="entry name" value="Gal_Rha_Lectin"/>
    <property type="match status" value="1"/>
</dbReference>
<keyword evidence="1" id="KW-0472">Membrane</keyword>
<evidence type="ECO:0000256" key="1">
    <source>
        <dbReference type="SAM" id="Phobius"/>
    </source>
</evidence>
<keyword evidence="1" id="KW-0812">Transmembrane</keyword>
<proteinExistence type="predicted"/>
<organism evidence="4">
    <name type="scientific">Capitella teleta</name>
    <name type="common">Polychaete worm</name>
    <dbReference type="NCBI Taxonomy" id="283909"/>
    <lineage>
        <taxon>Eukaryota</taxon>
        <taxon>Metazoa</taxon>
        <taxon>Spiralia</taxon>
        <taxon>Lophotrochozoa</taxon>
        <taxon>Annelida</taxon>
        <taxon>Polychaeta</taxon>
        <taxon>Sedentaria</taxon>
        <taxon>Scolecida</taxon>
        <taxon>Capitellidae</taxon>
        <taxon>Capitella</taxon>
    </lineage>
</organism>
<evidence type="ECO:0000313" key="4">
    <source>
        <dbReference type="EMBL" id="ELT93824.1"/>
    </source>
</evidence>
<dbReference type="EnsemblMetazoa" id="CapteT193927">
    <property type="protein sequence ID" value="CapteP193927"/>
    <property type="gene ID" value="CapteG193927"/>
</dbReference>
<keyword evidence="1" id="KW-1133">Transmembrane helix</keyword>
<dbReference type="PANTHER" id="PTHR46780">
    <property type="entry name" value="PROTEIN EVA-1"/>
    <property type="match status" value="1"/>
</dbReference>